<evidence type="ECO:0000313" key="2">
    <source>
        <dbReference type="EMBL" id="SVE42967.1"/>
    </source>
</evidence>
<dbReference type="Pfam" id="PF08484">
    <property type="entry name" value="Methyltransf_14"/>
    <property type="match status" value="1"/>
</dbReference>
<sequence length="92" mass="10678">TMLMHFGLSQEMLDFTLEDNPLKHGCFLPGAMIPILPADELYVRKPDYVVILAWNFAHSIIKKHRRYHEEGGRFILPMPVPEIVKNLDAYLN</sequence>
<gene>
    <name evidence="2" type="ORF">METZ01_LOCUS495821</name>
</gene>
<feature type="domain" description="C-methyltransferase" evidence="1">
    <location>
        <begin position="1"/>
        <end position="79"/>
    </location>
</feature>
<dbReference type="AlphaFoldDB" id="A0A383DEP7"/>
<organism evidence="2">
    <name type="scientific">marine metagenome</name>
    <dbReference type="NCBI Taxonomy" id="408172"/>
    <lineage>
        <taxon>unclassified sequences</taxon>
        <taxon>metagenomes</taxon>
        <taxon>ecological metagenomes</taxon>
    </lineage>
</organism>
<feature type="non-terminal residue" evidence="2">
    <location>
        <position position="1"/>
    </location>
</feature>
<proteinExistence type="predicted"/>
<dbReference type="Gene3D" id="3.40.50.720">
    <property type="entry name" value="NAD(P)-binding Rossmann-like Domain"/>
    <property type="match status" value="1"/>
</dbReference>
<dbReference type="EMBL" id="UINC01216716">
    <property type="protein sequence ID" value="SVE42967.1"/>
    <property type="molecule type" value="Genomic_DNA"/>
</dbReference>
<dbReference type="InterPro" id="IPR013691">
    <property type="entry name" value="MeTrfase_14"/>
</dbReference>
<evidence type="ECO:0000259" key="1">
    <source>
        <dbReference type="Pfam" id="PF08484"/>
    </source>
</evidence>
<accession>A0A383DEP7</accession>
<protein>
    <recommendedName>
        <fullName evidence="1">C-methyltransferase domain-containing protein</fullName>
    </recommendedName>
</protein>
<reference evidence="2" key="1">
    <citation type="submission" date="2018-05" db="EMBL/GenBank/DDBJ databases">
        <authorList>
            <person name="Lanie J.A."/>
            <person name="Ng W.-L."/>
            <person name="Kazmierczak K.M."/>
            <person name="Andrzejewski T.M."/>
            <person name="Davidsen T.M."/>
            <person name="Wayne K.J."/>
            <person name="Tettelin H."/>
            <person name="Glass J.I."/>
            <person name="Rusch D."/>
            <person name="Podicherti R."/>
            <person name="Tsui H.-C.T."/>
            <person name="Winkler M.E."/>
        </authorList>
    </citation>
    <scope>NUCLEOTIDE SEQUENCE</scope>
</reference>
<name>A0A383DEP7_9ZZZZ</name>